<comment type="caution">
    <text evidence="2">The sequence shown here is derived from an EMBL/GenBank/DDBJ whole genome shotgun (WGS) entry which is preliminary data.</text>
</comment>
<evidence type="ECO:0000313" key="2">
    <source>
        <dbReference type="EMBL" id="MDF3835799.1"/>
    </source>
</evidence>
<evidence type="ECO:0000256" key="1">
    <source>
        <dbReference type="SAM" id="MobiDB-lite"/>
    </source>
</evidence>
<feature type="region of interest" description="Disordered" evidence="1">
    <location>
        <begin position="1"/>
        <end position="63"/>
    </location>
</feature>
<evidence type="ECO:0000313" key="3">
    <source>
        <dbReference type="Proteomes" id="UP001216674"/>
    </source>
</evidence>
<name>A0ABT6AT44_9BURK</name>
<dbReference type="Proteomes" id="UP001216674">
    <property type="component" value="Unassembled WGS sequence"/>
</dbReference>
<proteinExistence type="predicted"/>
<reference evidence="2 3" key="1">
    <citation type="submission" date="2023-03" db="EMBL/GenBank/DDBJ databases">
        <title>Draft assemblies of triclosan tolerant bacteria isolated from returned activated sludge.</title>
        <authorList>
            <person name="Van Hamelsveld S."/>
        </authorList>
    </citation>
    <scope>NUCLEOTIDE SEQUENCE [LARGE SCALE GENOMIC DNA]</scope>
    <source>
        <strain evidence="2 3">GW210010_S58</strain>
    </source>
</reference>
<keyword evidence="3" id="KW-1185">Reference proteome</keyword>
<feature type="compositionally biased region" description="Basic and acidic residues" evidence="1">
    <location>
        <begin position="35"/>
        <end position="47"/>
    </location>
</feature>
<accession>A0ABT6AT44</accession>
<sequence length="87" mass="9959">MPQHNKSWLKLASSRSSTVQQPPSGGFFMLPQREFGQKEDRPGREIHAGLAQKQKRERGAADAARRELKQMHIWYAINLICKNSVTK</sequence>
<dbReference type="RefSeq" id="WP_276266479.1">
    <property type="nucleotide sequence ID" value="NZ_JARJLM010000386.1"/>
</dbReference>
<dbReference type="EMBL" id="JARJLM010000386">
    <property type="protein sequence ID" value="MDF3835799.1"/>
    <property type="molecule type" value="Genomic_DNA"/>
</dbReference>
<organism evidence="2 3">
    <name type="scientific">Cupriavidus basilensis</name>
    <dbReference type="NCBI Taxonomy" id="68895"/>
    <lineage>
        <taxon>Bacteria</taxon>
        <taxon>Pseudomonadati</taxon>
        <taxon>Pseudomonadota</taxon>
        <taxon>Betaproteobacteria</taxon>
        <taxon>Burkholderiales</taxon>
        <taxon>Burkholderiaceae</taxon>
        <taxon>Cupriavidus</taxon>
    </lineage>
</organism>
<feature type="compositionally biased region" description="Polar residues" evidence="1">
    <location>
        <begin position="13"/>
        <end position="23"/>
    </location>
</feature>
<gene>
    <name evidence="2" type="ORF">P3W85_23020</name>
</gene>
<protein>
    <submittedName>
        <fullName evidence="2">Uncharacterized protein</fullName>
    </submittedName>
</protein>